<dbReference type="EMBL" id="JAULSU010000004">
    <property type="protein sequence ID" value="KAK0620672.1"/>
    <property type="molecule type" value="Genomic_DNA"/>
</dbReference>
<dbReference type="Proteomes" id="UP001175000">
    <property type="component" value="Unassembled WGS sequence"/>
</dbReference>
<dbReference type="AlphaFoldDB" id="A0AA39WSA5"/>
<evidence type="ECO:0000313" key="1">
    <source>
        <dbReference type="EMBL" id="KAK0620672.1"/>
    </source>
</evidence>
<accession>A0AA39WSA5</accession>
<name>A0AA39WSA5_9PEZI</name>
<keyword evidence="2" id="KW-1185">Reference proteome</keyword>
<proteinExistence type="predicted"/>
<gene>
    <name evidence="1" type="ORF">B0T14DRAFT_235792</name>
</gene>
<sequence length="225" mass="23925">MIYRPAVVQRAVRDSLRGSLSPVLSFLSVSSRYGSPTVDHSTALILLQRTHLGITPGHQASAYQSGDFPARVFFHACFLTGGRACALQRPSAAGFQEAAAPRWRHDFHDRQAGQRRPRSVSSDVQCVVALHRFSPPAVLCSCSKGSWRLAREAKAPAFWTSVPAPVSSRRLRHSLAAGDVGALPSADVGITRAVGSAPRDFAQGAVVAVGLPGRQVTPAPPTSRG</sequence>
<organism evidence="1 2">
    <name type="scientific">Immersiella caudata</name>
    <dbReference type="NCBI Taxonomy" id="314043"/>
    <lineage>
        <taxon>Eukaryota</taxon>
        <taxon>Fungi</taxon>
        <taxon>Dikarya</taxon>
        <taxon>Ascomycota</taxon>
        <taxon>Pezizomycotina</taxon>
        <taxon>Sordariomycetes</taxon>
        <taxon>Sordariomycetidae</taxon>
        <taxon>Sordariales</taxon>
        <taxon>Lasiosphaeriaceae</taxon>
        <taxon>Immersiella</taxon>
    </lineage>
</organism>
<protein>
    <submittedName>
        <fullName evidence="1">Uncharacterized protein</fullName>
    </submittedName>
</protein>
<comment type="caution">
    <text evidence="1">The sequence shown here is derived from an EMBL/GenBank/DDBJ whole genome shotgun (WGS) entry which is preliminary data.</text>
</comment>
<evidence type="ECO:0000313" key="2">
    <source>
        <dbReference type="Proteomes" id="UP001175000"/>
    </source>
</evidence>
<reference evidence="1" key="1">
    <citation type="submission" date="2023-06" db="EMBL/GenBank/DDBJ databases">
        <title>Genome-scale phylogeny and comparative genomics of the fungal order Sordariales.</title>
        <authorList>
            <consortium name="Lawrence Berkeley National Laboratory"/>
            <person name="Hensen N."/>
            <person name="Bonometti L."/>
            <person name="Westerberg I."/>
            <person name="Brannstrom I.O."/>
            <person name="Guillou S."/>
            <person name="Cros-Aarteil S."/>
            <person name="Calhoun S."/>
            <person name="Haridas S."/>
            <person name="Kuo A."/>
            <person name="Mondo S."/>
            <person name="Pangilinan J."/>
            <person name="Riley R."/>
            <person name="Labutti K."/>
            <person name="Andreopoulos B."/>
            <person name="Lipzen A."/>
            <person name="Chen C."/>
            <person name="Yanf M."/>
            <person name="Daum C."/>
            <person name="Ng V."/>
            <person name="Clum A."/>
            <person name="Steindorff A."/>
            <person name="Ohm R."/>
            <person name="Martin F."/>
            <person name="Silar P."/>
            <person name="Natvig D."/>
            <person name="Lalanne C."/>
            <person name="Gautier V."/>
            <person name="Ament-Velasquez S.L."/>
            <person name="Kruys A."/>
            <person name="Hutchinson M.I."/>
            <person name="Powell A.J."/>
            <person name="Barry K."/>
            <person name="Miller A.N."/>
            <person name="Grigoriev I.V."/>
            <person name="Debuchy R."/>
            <person name="Gladieux P."/>
            <person name="Thoren M.H."/>
            <person name="Johannesson H."/>
        </authorList>
    </citation>
    <scope>NUCLEOTIDE SEQUENCE</scope>
    <source>
        <strain evidence="1">CBS 606.72</strain>
    </source>
</reference>